<feature type="transmembrane region" description="Helical" evidence="1">
    <location>
        <begin position="230"/>
        <end position="250"/>
    </location>
</feature>
<keyword evidence="1" id="KW-0812">Transmembrane</keyword>
<evidence type="ECO:0000256" key="1">
    <source>
        <dbReference type="SAM" id="Phobius"/>
    </source>
</evidence>
<dbReference type="PANTHER" id="PTHR23547:SF1">
    <property type="entry name" value="MAJOR FACILITATOR SUPERFAMILY MFS_1"/>
    <property type="match status" value="1"/>
</dbReference>
<accession>A0A3B0RGC2</accession>
<feature type="transmembrane region" description="Helical" evidence="1">
    <location>
        <begin position="360"/>
        <end position="383"/>
    </location>
</feature>
<dbReference type="Gene3D" id="1.20.1250.20">
    <property type="entry name" value="MFS general substrate transporter like domains"/>
    <property type="match status" value="2"/>
</dbReference>
<proteinExistence type="predicted"/>
<organism evidence="2">
    <name type="scientific">hydrothermal vent metagenome</name>
    <dbReference type="NCBI Taxonomy" id="652676"/>
    <lineage>
        <taxon>unclassified sequences</taxon>
        <taxon>metagenomes</taxon>
        <taxon>ecological metagenomes</taxon>
    </lineage>
</organism>
<feature type="transmembrane region" description="Helical" evidence="1">
    <location>
        <begin position="256"/>
        <end position="277"/>
    </location>
</feature>
<feature type="transmembrane region" description="Helical" evidence="1">
    <location>
        <begin position="389"/>
        <end position="408"/>
    </location>
</feature>
<keyword evidence="1" id="KW-0472">Membrane</keyword>
<feature type="transmembrane region" description="Helical" evidence="1">
    <location>
        <begin position="146"/>
        <end position="171"/>
    </location>
</feature>
<feature type="transmembrane region" description="Helical" evidence="1">
    <location>
        <begin position="21"/>
        <end position="43"/>
    </location>
</feature>
<dbReference type="Pfam" id="PF07690">
    <property type="entry name" value="MFS_1"/>
    <property type="match status" value="1"/>
</dbReference>
<feature type="transmembrane region" description="Helical" evidence="1">
    <location>
        <begin position="49"/>
        <end position="69"/>
    </location>
</feature>
<dbReference type="InterPro" id="IPR011701">
    <property type="entry name" value="MFS"/>
</dbReference>
<feature type="transmembrane region" description="Helical" evidence="1">
    <location>
        <begin position="81"/>
        <end position="99"/>
    </location>
</feature>
<sequence>MPENPIPENRKNISQYALVTMAYWGFTLTDGALRMLVLLHFHTLGYSPLQLASLFLLYEICGVVTNITGGWLGSRFGLSRTLISGLVMQVIAVMALSFLDQAWPLTLAVPFVIAVQGLSGIAKDFTKLSAKSSLKSFVPQDQNSTLFKWVALLTGSKNALKGIGFLLGGILLNLVGFVMALWLMAGLLLMIIIPTAMFLSKTLGKTRRKVTFTALFSKSRAINLLSSARFFLFGARDIWFVVALPLFLYQEMGLDFVRVGGLMAIWVIGYGLIQSLAPMVIRKSPDGQSQEVRACRRWVFLLAILPFAMIGAMAYGLSQAYSVLIGLGLFGVVFAVNSALHSYLILAFTHDDQVAVNVGFYYSANAGGRLAGTLLSGLIYQYGGLQACLLGSGIMLVLAFLLSIFIPARDNIKQSF</sequence>
<dbReference type="SUPFAM" id="SSF103473">
    <property type="entry name" value="MFS general substrate transporter"/>
    <property type="match status" value="1"/>
</dbReference>
<feature type="transmembrane region" description="Helical" evidence="1">
    <location>
        <begin position="177"/>
        <end position="199"/>
    </location>
</feature>
<dbReference type="InterPro" id="IPR047769">
    <property type="entry name" value="MFS_ArsJ"/>
</dbReference>
<dbReference type="GO" id="GO:0022857">
    <property type="term" value="F:transmembrane transporter activity"/>
    <property type="evidence" value="ECO:0007669"/>
    <property type="project" value="InterPro"/>
</dbReference>
<gene>
    <name evidence="2" type="ORF">MNBD_ALPHA01-1114</name>
</gene>
<dbReference type="PANTHER" id="PTHR23547">
    <property type="entry name" value="MAJOR FACILITATOR SUPERFAMILY DOMAIN, GENERAL SUBSTRATE TRANSPORTER"/>
    <property type="match status" value="1"/>
</dbReference>
<dbReference type="InterPro" id="IPR036259">
    <property type="entry name" value="MFS_trans_sf"/>
</dbReference>
<feature type="transmembrane region" description="Helical" evidence="1">
    <location>
        <begin position="105"/>
        <end position="125"/>
    </location>
</feature>
<feature type="transmembrane region" description="Helical" evidence="1">
    <location>
        <begin position="323"/>
        <end position="348"/>
    </location>
</feature>
<dbReference type="EMBL" id="UOEJ01000012">
    <property type="protein sequence ID" value="VAV90787.1"/>
    <property type="molecule type" value="Genomic_DNA"/>
</dbReference>
<dbReference type="NCBIfam" id="NF033734">
    <property type="entry name" value="MFS_ArsJ"/>
    <property type="match status" value="1"/>
</dbReference>
<evidence type="ECO:0000313" key="2">
    <source>
        <dbReference type="EMBL" id="VAV90787.1"/>
    </source>
</evidence>
<feature type="transmembrane region" description="Helical" evidence="1">
    <location>
        <begin position="298"/>
        <end position="317"/>
    </location>
</feature>
<dbReference type="AlphaFoldDB" id="A0A3B0RGC2"/>
<protein>
    <submittedName>
        <fullName evidence="2">MFS-type efflux pump ArsJ specific for 1-arseno-3-phosphoglycerate</fullName>
    </submittedName>
</protein>
<keyword evidence="1" id="KW-1133">Transmembrane helix</keyword>
<name>A0A3B0RGC2_9ZZZZ</name>
<reference evidence="2" key="1">
    <citation type="submission" date="2018-06" db="EMBL/GenBank/DDBJ databases">
        <authorList>
            <person name="Zhirakovskaya E."/>
        </authorList>
    </citation>
    <scope>NUCLEOTIDE SEQUENCE</scope>
</reference>